<reference evidence="1" key="1">
    <citation type="journal article" date="2015" name="Nature">
        <title>Complex archaea that bridge the gap between prokaryotes and eukaryotes.</title>
        <authorList>
            <person name="Spang A."/>
            <person name="Saw J.H."/>
            <person name="Jorgensen S.L."/>
            <person name="Zaremba-Niedzwiedzka K."/>
            <person name="Martijn J."/>
            <person name="Lind A.E."/>
            <person name="van Eijk R."/>
            <person name="Schleper C."/>
            <person name="Guy L."/>
            <person name="Ettema T.J."/>
        </authorList>
    </citation>
    <scope>NUCLEOTIDE SEQUENCE</scope>
</reference>
<dbReference type="AlphaFoldDB" id="A0A0F9JCK9"/>
<organism evidence="1">
    <name type="scientific">marine sediment metagenome</name>
    <dbReference type="NCBI Taxonomy" id="412755"/>
    <lineage>
        <taxon>unclassified sequences</taxon>
        <taxon>metagenomes</taxon>
        <taxon>ecological metagenomes</taxon>
    </lineage>
</organism>
<sequence>DADKIDKALKALEASLLRETTPEIAAEQMEEALRAAKKGYWINQSRRTDEEFDIDVLIAQMQKKKAKIKGREDKDGLNAKDVDDIIASAYNAKALAEKSLDIQQEADRDDLGQALHDGTITYTMINDTSLSEKEQESFRVKMNAEAERKAKGIVIETNETVKGELEAMAYDISTGAVTVPEFRTRLTEERYTNKTIDDDVYDELFSLAERKFESYQAGAMKGRESFALTQLVTYSSELSWTERLKQLTSQFEREQESTLRQLQFDNLDQYKRALRRWLEKPKNKDANADEIYFEGRRLLTHYRKTPDQLRKEAEPTKPEVVPLTQEQKEKMGRGIQGALTKGLTGQPKAVKSIKNVTEPKDKREFINKLRELQEINPDLSLEYYNKYLDKFW</sequence>
<accession>A0A0F9JCK9</accession>
<proteinExistence type="predicted"/>
<name>A0A0F9JCK9_9ZZZZ</name>
<feature type="non-terminal residue" evidence="1">
    <location>
        <position position="1"/>
    </location>
</feature>
<protein>
    <submittedName>
        <fullName evidence="1">Uncharacterized protein</fullName>
    </submittedName>
</protein>
<evidence type="ECO:0000313" key="1">
    <source>
        <dbReference type="EMBL" id="KKL96747.1"/>
    </source>
</evidence>
<gene>
    <name evidence="1" type="ORF">LCGC14_1841380</name>
</gene>
<dbReference type="EMBL" id="LAZR01018349">
    <property type="protein sequence ID" value="KKL96747.1"/>
    <property type="molecule type" value="Genomic_DNA"/>
</dbReference>
<comment type="caution">
    <text evidence="1">The sequence shown here is derived from an EMBL/GenBank/DDBJ whole genome shotgun (WGS) entry which is preliminary data.</text>
</comment>